<accession>A0A392V792</accession>
<dbReference type="Proteomes" id="UP000265520">
    <property type="component" value="Unassembled WGS sequence"/>
</dbReference>
<proteinExistence type="predicted"/>
<feature type="non-terminal residue" evidence="2">
    <location>
        <position position="1"/>
    </location>
</feature>
<name>A0A392V792_9FABA</name>
<evidence type="ECO:0000313" key="2">
    <source>
        <dbReference type="EMBL" id="MCI82821.1"/>
    </source>
</evidence>
<organism evidence="2 3">
    <name type="scientific">Trifolium medium</name>
    <dbReference type="NCBI Taxonomy" id="97028"/>
    <lineage>
        <taxon>Eukaryota</taxon>
        <taxon>Viridiplantae</taxon>
        <taxon>Streptophyta</taxon>
        <taxon>Embryophyta</taxon>
        <taxon>Tracheophyta</taxon>
        <taxon>Spermatophyta</taxon>
        <taxon>Magnoliopsida</taxon>
        <taxon>eudicotyledons</taxon>
        <taxon>Gunneridae</taxon>
        <taxon>Pentapetalae</taxon>
        <taxon>rosids</taxon>
        <taxon>fabids</taxon>
        <taxon>Fabales</taxon>
        <taxon>Fabaceae</taxon>
        <taxon>Papilionoideae</taxon>
        <taxon>50 kb inversion clade</taxon>
        <taxon>NPAAA clade</taxon>
        <taxon>Hologalegina</taxon>
        <taxon>IRL clade</taxon>
        <taxon>Trifolieae</taxon>
        <taxon>Trifolium</taxon>
    </lineage>
</organism>
<evidence type="ECO:0000256" key="1">
    <source>
        <dbReference type="SAM" id="MobiDB-lite"/>
    </source>
</evidence>
<keyword evidence="3" id="KW-1185">Reference proteome</keyword>
<dbReference type="EMBL" id="LXQA011052404">
    <property type="protein sequence ID" value="MCI82821.1"/>
    <property type="molecule type" value="Genomic_DNA"/>
</dbReference>
<evidence type="ECO:0000313" key="3">
    <source>
        <dbReference type="Proteomes" id="UP000265520"/>
    </source>
</evidence>
<sequence length="40" mass="4452">VKGRSKFVRPGDLEKANKKRLRSFGLHAPPDVTTPPTPPR</sequence>
<reference evidence="2 3" key="1">
    <citation type="journal article" date="2018" name="Front. Plant Sci.">
        <title>Red Clover (Trifolium pratense) and Zigzag Clover (T. medium) - A Picture of Genomic Similarities and Differences.</title>
        <authorList>
            <person name="Dluhosova J."/>
            <person name="Istvanek J."/>
            <person name="Nedelnik J."/>
            <person name="Repkova J."/>
        </authorList>
    </citation>
    <scope>NUCLEOTIDE SEQUENCE [LARGE SCALE GENOMIC DNA]</scope>
    <source>
        <strain evidence="3">cv. 10/8</strain>
        <tissue evidence="2">Leaf</tissue>
    </source>
</reference>
<protein>
    <submittedName>
        <fullName evidence="2">Uncharacterized protein</fullName>
    </submittedName>
</protein>
<comment type="caution">
    <text evidence="2">The sequence shown here is derived from an EMBL/GenBank/DDBJ whole genome shotgun (WGS) entry which is preliminary data.</text>
</comment>
<dbReference type="AlphaFoldDB" id="A0A392V792"/>
<feature type="region of interest" description="Disordered" evidence="1">
    <location>
        <begin position="1"/>
        <end position="40"/>
    </location>
</feature>